<dbReference type="GO" id="GO:0004222">
    <property type="term" value="F:metalloendopeptidase activity"/>
    <property type="evidence" value="ECO:0007669"/>
    <property type="project" value="TreeGrafter"/>
</dbReference>
<keyword evidence="4" id="KW-0479">Metal-binding</keyword>
<evidence type="ECO:0000256" key="5">
    <source>
        <dbReference type="ARBA" id="ARBA00022801"/>
    </source>
</evidence>
<keyword evidence="7" id="KW-0482">Metalloprotease</keyword>
<feature type="domain" description="M23ase beta-sheet core" evidence="8">
    <location>
        <begin position="280"/>
        <end position="374"/>
    </location>
</feature>
<dbReference type="InterPro" id="IPR011055">
    <property type="entry name" value="Dup_hybrid_motif"/>
</dbReference>
<dbReference type="CDD" id="cd12797">
    <property type="entry name" value="M23_peptidase"/>
    <property type="match status" value="1"/>
</dbReference>
<reference evidence="10 11" key="1">
    <citation type="submission" date="2016-12" db="EMBL/GenBank/DDBJ databases">
        <authorList>
            <person name="Song W.-J."/>
            <person name="Kurnit D.M."/>
        </authorList>
    </citation>
    <scope>NUCLEOTIDE SEQUENCE [LARGE SCALE GENOMIC DNA]</scope>
    <source>
        <strain evidence="10 11">HSG9</strain>
    </source>
</reference>
<evidence type="ECO:0000256" key="7">
    <source>
        <dbReference type="ARBA" id="ARBA00023049"/>
    </source>
</evidence>
<dbReference type="PANTHER" id="PTHR21666">
    <property type="entry name" value="PEPTIDASE-RELATED"/>
    <property type="match status" value="1"/>
</dbReference>
<feature type="domain" description="Csd3-like second N-terminal" evidence="9">
    <location>
        <begin position="142"/>
        <end position="266"/>
    </location>
</feature>
<dbReference type="EMBL" id="MTBC01000001">
    <property type="protein sequence ID" value="OQD44395.1"/>
    <property type="molecule type" value="Genomic_DNA"/>
</dbReference>
<organism evidence="10 11">
    <name type="scientific">Croceivirga radicis</name>
    <dbReference type="NCBI Taxonomy" id="1929488"/>
    <lineage>
        <taxon>Bacteria</taxon>
        <taxon>Pseudomonadati</taxon>
        <taxon>Bacteroidota</taxon>
        <taxon>Flavobacteriia</taxon>
        <taxon>Flavobacteriales</taxon>
        <taxon>Flavobacteriaceae</taxon>
        <taxon>Croceivirga</taxon>
    </lineage>
</organism>
<sequence>MYKYWATVLAIVLLIACKADKKEVETTAFEEPEEIPIKRPYGFNFDEFNVVEDTIRSGDSFGELMLKNHVDYPKIYTVTEKYKDTFDVRRIMVGKPYLILKSKDTLEKAEVFIYQNDRINYTVVDLRDSVKAYTGKKPVRFVEREVAGTINSSLSQTLDSLGVDYVMTIKLSEVYAWTIDFFRLDAGDKFKIIYDERYINDTLYAGSGPIKAAYFEHKGRPIYAFPYVTDSIKNIEDYFDQDANNLRSTFLKAPIKFGYRLSSRYNLKRRIAYYGYKVRPHRGTDYAAPIGTPIVATADGTVTESTRRGGNGKYVKIKHNSIYATQYLHMKSQKVKKGEFVRQGDVIGWVGMTGNTGGPHVCYRFWKNGKQVDPLREKLPTAEPIKDSLQPKYFEHIKPLRAQLDALDASAKSEKEDLITYNENTNGLTQN</sequence>
<dbReference type="Proteomes" id="UP000191680">
    <property type="component" value="Unassembled WGS sequence"/>
</dbReference>
<accession>A0A1V6LW97</accession>
<comment type="subcellular location">
    <subcellularLocation>
        <location evidence="2">Cell envelope</location>
    </subcellularLocation>
</comment>
<dbReference type="AlphaFoldDB" id="A0A1V6LW97"/>
<dbReference type="RefSeq" id="WP_010519045.1">
    <property type="nucleotide sequence ID" value="NZ_AFOE01000036.1"/>
</dbReference>
<evidence type="ECO:0000256" key="3">
    <source>
        <dbReference type="ARBA" id="ARBA00022670"/>
    </source>
</evidence>
<proteinExistence type="predicted"/>
<dbReference type="GO" id="GO:0030313">
    <property type="term" value="C:cell envelope"/>
    <property type="evidence" value="ECO:0007669"/>
    <property type="project" value="UniProtKB-SubCell"/>
</dbReference>
<evidence type="ECO:0000259" key="8">
    <source>
        <dbReference type="Pfam" id="PF01551"/>
    </source>
</evidence>
<dbReference type="InterPro" id="IPR016047">
    <property type="entry name" value="M23ase_b-sheet_dom"/>
</dbReference>
<keyword evidence="11" id="KW-1185">Reference proteome</keyword>
<evidence type="ECO:0000313" key="11">
    <source>
        <dbReference type="Proteomes" id="UP000191680"/>
    </source>
</evidence>
<comment type="caution">
    <text evidence="10">The sequence shown here is derived from an EMBL/GenBank/DDBJ whole genome shotgun (WGS) entry which is preliminary data.</text>
</comment>
<keyword evidence="6" id="KW-0862">Zinc</keyword>
<gene>
    <name evidence="10" type="ORF">BUL40_02245</name>
</gene>
<evidence type="ECO:0000256" key="2">
    <source>
        <dbReference type="ARBA" id="ARBA00004196"/>
    </source>
</evidence>
<dbReference type="Gene3D" id="3.10.450.350">
    <property type="match status" value="1"/>
</dbReference>
<evidence type="ECO:0000313" key="10">
    <source>
        <dbReference type="EMBL" id="OQD44395.1"/>
    </source>
</evidence>
<dbReference type="Pfam" id="PF19425">
    <property type="entry name" value="Csd3_N2"/>
    <property type="match status" value="1"/>
</dbReference>
<dbReference type="SUPFAM" id="SSF51261">
    <property type="entry name" value="Duplicated hybrid motif"/>
    <property type="match status" value="1"/>
</dbReference>
<evidence type="ECO:0000259" key="9">
    <source>
        <dbReference type="Pfam" id="PF19425"/>
    </source>
</evidence>
<protein>
    <submittedName>
        <fullName evidence="10">Peptidase M23</fullName>
    </submittedName>
</protein>
<dbReference type="Gene3D" id="2.70.70.10">
    <property type="entry name" value="Glucose Permease (Domain IIA)"/>
    <property type="match status" value="1"/>
</dbReference>
<keyword evidence="3" id="KW-0645">Protease</keyword>
<name>A0A1V6LW97_9FLAO</name>
<dbReference type="Pfam" id="PF01551">
    <property type="entry name" value="Peptidase_M23"/>
    <property type="match status" value="1"/>
</dbReference>
<dbReference type="InterPro" id="IPR050570">
    <property type="entry name" value="Cell_wall_metabolism_enzyme"/>
</dbReference>
<dbReference type="GO" id="GO:0046872">
    <property type="term" value="F:metal ion binding"/>
    <property type="evidence" value="ECO:0007669"/>
    <property type="project" value="UniProtKB-KW"/>
</dbReference>
<evidence type="ECO:0000256" key="6">
    <source>
        <dbReference type="ARBA" id="ARBA00022833"/>
    </source>
</evidence>
<evidence type="ECO:0000256" key="1">
    <source>
        <dbReference type="ARBA" id="ARBA00001947"/>
    </source>
</evidence>
<keyword evidence="5" id="KW-0378">Hydrolase</keyword>
<dbReference type="OrthoDB" id="9810477at2"/>
<comment type="cofactor">
    <cofactor evidence="1">
        <name>Zn(2+)</name>
        <dbReference type="ChEBI" id="CHEBI:29105"/>
    </cofactor>
</comment>
<dbReference type="PROSITE" id="PS51257">
    <property type="entry name" value="PROKAR_LIPOPROTEIN"/>
    <property type="match status" value="1"/>
</dbReference>
<dbReference type="InterPro" id="IPR045834">
    <property type="entry name" value="Csd3_N2"/>
</dbReference>
<evidence type="ECO:0000256" key="4">
    <source>
        <dbReference type="ARBA" id="ARBA00022723"/>
    </source>
</evidence>
<dbReference type="PANTHER" id="PTHR21666:SF288">
    <property type="entry name" value="CELL DIVISION PROTEIN YTFB"/>
    <property type="match status" value="1"/>
</dbReference>
<dbReference type="GO" id="GO:0006508">
    <property type="term" value="P:proteolysis"/>
    <property type="evidence" value="ECO:0007669"/>
    <property type="project" value="UniProtKB-KW"/>
</dbReference>